<feature type="domain" description="Ubiquitin-like" evidence="4">
    <location>
        <begin position="5"/>
        <end position="78"/>
    </location>
</feature>
<dbReference type="EMBL" id="GHBR01001188">
    <property type="protein sequence ID" value="NDJ96526.1"/>
    <property type="molecule type" value="Transcribed_RNA"/>
</dbReference>
<proteinExistence type="predicted"/>
<dbReference type="Gene3D" id="3.10.20.90">
    <property type="entry name" value="Phosphatidylinositol 3-kinase Catalytic Subunit, Chain A, domain 1"/>
    <property type="match status" value="1"/>
</dbReference>
<dbReference type="GO" id="GO:0003735">
    <property type="term" value="F:structural constituent of ribosome"/>
    <property type="evidence" value="ECO:0007669"/>
    <property type="project" value="InterPro"/>
</dbReference>
<evidence type="ECO:0000259" key="4">
    <source>
        <dbReference type="PROSITE" id="PS50053"/>
    </source>
</evidence>
<dbReference type="Pfam" id="PF00240">
    <property type="entry name" value="ubiquitin"/>
    <property type="match status" value="1"/>
</dbReference>
<dbReference type="GO" id="GO:0006412">
    <property type="term" value="P:translation"/>
    <property type="evidence" value="ECO:0007669"/>
    <property type="project" value="InterPro"/>
</dbReference>
<dbReference type="SUPFAM" id="SSF54236">
    <property type="entry name" value="Ubiquitin-like"/>
    <property type="match status" value="1"/>
</dbReference>
<dbReference type="InterPro" id="IPR000626">
    <property type="entry name" value="Ubiquitin-like_dom"/>
</dbReference>
<name>A0A6B2G1Y2_MYXSQ</name>
<dbReference type="GO" id="GO:0022627">
    <property type="term" value="C:cytosolic small ribosomal subunit"/>
    <property type="evidence" value="ECO:0007669"/>
    <property type="project" value="TreeGrafter"/>
</dbReference>
<dbReference type="PROSITE" id="PS50053">
    <property type="entry name" value="UBIQUITIN_2"/>
    <property type="match status" value="1"/>
</dbReference>
<organism evidence="5">
    <name type="scientific">Myxobolus squamalis</name>
    <name type="common">Myxosporean</name>
    <dbReference type="NCBI Taxonomy" id="59785"/>
    <lineage>
        <taxon>Eukaryota</taxon>
        <taxon>Metazoa</taxon>
        <taxon>Cnidaria</taxon>
        <taxon>Myxozoa</taxon>
        <taxon>Myxosporea</taxon>
        <taxon>Bivalvulida</taxon>
        <taxon>Platysporina</taxon>
        <taxon>Myxobolidae</taxon>
        <taxon>Myxobolus</taxon>
    </lineage>
</organism>
<evidence type="ECO:0000256" key="3">
    <source>
        <dbReference type="SAM" id="MobiDB-lite"/>
    </source>
</evidence>
<dbReference type="AlphaFoldDB" id="A0A6B2G1Y2"/>
<accession>A0A6B2G1Y2</accession>
<evidence type="ECO:0000256" key="2">
    <source>
        <dbReference type="ARBA" id="ARBA00023274"/>
    </source>
</evidence>
<evidence type="ECO:0000313" key="5">
    <source>
        <dbReference type="EMBL" id="NDJ96526.1"/>
    </source>
</evidence>
<feature type="region of interest" description="Disordered" evidence="3">
    <location>
        <begin position="87"/>
        <end position="115"/>
    </location>
</feature>
<dbReference type="InterPro" id="IPR006846">
    <property type="entry name" value="Ribosomal_eS30"/>
</dbReference>
<keyword evidence="2" id="KW-0687">Ribonucleoprotein</keyword>
<reference evidence="5" key="1">
    <citation type="submission" date="2018-11" db="EMBL/GenBank/DDBJ databases">
        <title>Myxobolus squamalis genome and transcriptome.</title>
        <authorList>
            <person name="Yahalomi D."/>
            <person name="Atkinson S.D."/>
            <person name="Neuhof M."/>
            <person name="Chang E.S."/>
            <person name="Philippe H."/>
            <person name="Cartwright P."/>
            <person name="Bartholomew J.L."/>
            <person name="Huchon D."/>
        </authorList>
    </citation>
    <scope>NUCLEOTIDE SEQUENCE</scope>
    <source>
        <strain evidence="5">71B08</strain>
        <tissue evidence="5">Whole</tissue>
    </source>
</reference>
<dbReference type="SMART" id="SM00213">
    <property type="entry name" value="UBQ"/>
    <property type="match status" value="1"/>
</dbReference>
<dbReference type="InterPro" id="IPR029071">
    <property type="entry name" value="Ubiquitin-like_domsf"/>
</dbReference>
<sequence>MADSIQIIVQSDKSDVFNVERTDCISLLKKLIHERLGLEVNDQVLVHSGKNLSDNSTLKEIGANNLSIISLFSKILGGKVHGSLARAGKVKNQTKKVEKKEKRKPKTGRCKQRLKYNRRFNAAAATVQGARRKGPNSNSAK</sequence>
<protein>
    <submittedName>
        <fullName evidence="5">40S ribosomal protein S30 (Trinotate prediction)</fullName>
    </submittedName>
</protein>
<evidence type="ECO:0000256" key="1">
    <source>
        <dbReference type="ARBA" id="ARBA00022980"/>
    </source>
</evidence>
<feature type="compositionally biased region" description="Basic residues" evidence="3">
    <location>
        <begin position="101"/>
        <end position="115"/>
    </location>
</feature>
<keyword evidence="1 5" id="KW-0689">Ribosomal protein</keyword>
<dbReference type="PANTHER" id="PTHR12650">
    <property type="entry name" value="40S RIBOSOMAL PROTEIN S30/UBIQUITIN-LIKE PROTEIN FUBI"/>
    <property type="match status" value="1"/>
</dbReference>
<dbReference type="PANTHER" id="PTHR12650:SF15">
    <property type="entry name" value="RIBOSOMAL PROTEIN S30, ISOFORM A"/>
    <property type="match status" value="1"/>
</dbReference>
<dbReference type="Pfam" id="PF04758">
    <property type="entry name" value="Ribosomal_S30"/>
    <property type="match status" value="1"/>
</dbReference>